<feature type="region of interest" description="Disordered" evidence="1">
    <location>
        <begin position="34"/>
        <end position="91"/>
    </location>
</feature>
<reference evidence="2" key="2">
    <citation type="submission" date="2010-07" db="EMBL/GenBank/DDBJ databases">
        <authorList>
            <consortium name="The Broad Institute Genome Sequencing Platform"/>
            <consortium name="Broad Institute Genome Sequencing Center for Infectious Disease"/>
            <person name="Ma L.-J."/>
            <person name="Dead R."/>
            <person name="Young S."/>
            <person name="Zeng Q."/>
            <person name="Koehrsen M."/>
            <person name="Alvarado L."/>
            <person name="Berlin A."/>
            <person name="Chapman S.B."/>
            <person name="Chen Z."/>
            <person name="Freedman E."/>
            <person name="Gellesch M."/>
            <person name="Goldberg J."/>
            <person name="Griggs A."/>
            <person name="Gujja S."/>
            <person name="Heilman E.R."/>
            <person name="Heiman D."/>
            <person name="Hepburn T."/>
            <person name="Howarth C."/>
            <person name="Jen D."/>
            <person name="Larson L."/>
            <person name="Mehta T."/>
            <person name="Neiman D."/>
            <person name="Pearson M."/>
            <person name="Roberts A."/>
            <person name="Saif S."/>
            <person name="Shea T."/>
            <person name="Shenoy N."/>
            <person name="Sisk P."/>
            <person name="Stolte C."/>
            <person name="Sykes S."/>
            <person name="Walk T."/>
            <person name="White J."/>
            <person name="Yandava C."/>
            <person name="Haas B."/>
            <person name="Nusbaum C."/>
            <person name="Birren B."/>
        </authorList>
    </citation>
    <scope>NUCLEOTIDE SEQUENCE</scope>
    <source>
        <strain evidence="2">R3-111a-1</strain>
    </source>
</reference>
<feature type="compositionally biased region" description="Polar residues" evidence="1">
    <location>
        <begin position="258"/>
        <end position="269"/>
    </location>
</feature>
<evidence type="ECO:0000313" key="2">
    <source>
        <dbReference type="EMBL" id="EJT69026.1"/>
    </source>
</evidence>
<dbReference type="EMBL" id="GL385407">
    <property type="protein sequence ID" value="EJT69026.1"/>
    <property type="molecule type" value="Genomic_DNA"/>
</dbReference>
<feature type="region of interest" description="Disordered" evidence="1">
    <location>
        <begin position="109"/>
        <end position="143"/>
    </location>
</feature>
<evidence type="ECO:0000256" key="1">
    <source>
        <dbReference type="SAM" id="MobiDB-lite"/>
    </source>
</evidence>
<protein>
    <submittedName>
        <fullName evidence="2 3">Uncharacterized protein</fullName>
    </submittedName>
</protein>
<organism evidence="2">
    <name type="scientific">Gaeumannomyces tritici (strain R3-111a-1)</name>
    <name type="common">Wheat and barley take-all root rot fungus</name>
    <name type="synonym">Gaeumannomyces graminis var. tritici</name>
    <dbReference type="NCBI Taxonomy" id="644352"/>
    <lineage>
        <taxon>Eukaryota</taxon>
        <taxon>Fungi</taxon>
        <taxon>Dikarya</taxon>
        <taxon>Ascomycota</taxon>
        <taxon>Pezizomycotina</taxon>
        <taxon>Sordariomycetes</taxon>
        <taxon>Sordariomycetidae</taxon>
        <taxon>Magnaporthales</taxon>
        <taxon>Magnaporthaceae</taxon>
        <taxon>Gaeumannomyces</taxon>
    </lineage>
</organism>
<evidence type="ECO:0000313" key="4">
    <source>
        <dbReference type="Proteomes" id="UP000006039"/>
    </source>
</evidence>
<sequence>MAPSGRWFLTFKIESSRGQNDKIRLEGFAETHLVGQDPGEGRVFRKAARPATGDGTQAPASPSATKTGDAATVVDTERRSSLQLDDSDPEGRLESLLMHEVMEMQPYQDVDSSLPDTDDDDDPPRQPTPGPEPSAAEMPRESNYRRAMLKRETRRRADGQAKILHKVAKLKRKFWYRDHAQKVLGGLLKFNQQIMQRLVESDKQIPRRRDEQGYFGSTTRRPSSTDFRGISWLRRRVLMVVLVGVAVPRLGGEVAGEQTAQLSTSTDAASSPGVGGC</sequence>
<keyword evidence="4" id="KW-1185">Reference proteome</keyword>
<dbReference type="HOGENOM" id="CLU_1004889_0_0_1"/>
<reference evidence="3" key="5">
    <citation type="submission" date="2018-04" db="UniProtKB">
        <authorList>
            <consortium name="EnsemblFungi"/>
        </authorList>
    </citation>
    <scope>IDENTIFICATION</scope>
    <source>
        <strain evidence="3">R3-111a-1</strain>
    </source>
</reference>
<accession>J3PIU3</accession>
<proteinExistence type="predicted"/>
<dbReference type="VEuPathDB" id="FungiDB:GGTG_13423"/>
<reference evidence="4" key="1">
    <citation type="submission" date="2010-07" db="EMBL/GenBank/DDBJ databases">
        <title>The genome sequence of Gaeumannomyces graminis var. tritici strain R3-111a-1.</title>
        <authorList>
            <consortium name="The Broad Institute Genome Sequencing Platform"/>
            <person name="Ma L.-J."/>
            <person name="Dead R."/>
            <person name="Young S."/>
            <person name="Zeng Q."/>
            <person name="Koehrsen M."/>
            <person name="Alvarado L."/>
            <person name="Berlin A."/>
            <person name="Chapman S.B."/>
            <person name="Chen Z."/>
            <person name="Freedman E."/>
            <person name="Gellesch M."/>
            <person name="Goldberg J."/>
            <person name="Griggs A."/>
            <person name="Gujja S."/>
            <person name="Heilman E.R."/>
            <person name="Heiman D."/>
            <person name="Hepburn T."/>
            <person name="Howarth C."/>
            <person name="Jen D."/>
            <person name="Larson L."/>
            <person name="Mehta T."/>
            <person name="Neiman D."/>
            <person name="Pearson M."/>
            <person name="Roberts A."/>
            <person name="Saif S."/>
            <person name="Shea T."/>
            <person name="Shenoy N."/>
            <person name="Sisk P."/>
            <person name="Stolte C."/>
            <person name="Sykes S."/>
            <person name="Walk T."/>
            <person name="White J."/>
            <person name="Yandava C."/>
            <person name="Haas B."/>
            <person name="Nusbaum C."/>
            <person name="Birren B."/>
        </authorList>
    </citation>
    <scope>NUCLEOTIDE SEQUENCE [LARGE SCALE GENOMIC DNA]</scope>
    <source>
        <strain evidence="4">R3-111a-1</strain>
    </source>
</reference>
<name>J3PIU3_GAET3</name>
<dbReference type="Proteomes" id="UP000006039">
    <property type="component" value="Unassembled WGS sequence"/>
</dbReference>
<dbReference type="RefSeq" id="XP_009229593.1">
    <property type="nucleotide sequence ID" value="XM_009231329.1"/>
</dbReference>
<reference evidence="2" key="3">
    <citation type="submission" date="2010-09" db="EMBL/GenBank/DDBJ databases">
        <title>Annotation of Gaeumannomyces graminis var. tritici R3-111a-1.</title>
        <authorList>
            <consortium name="The Broad Institute Genome Sequencing Platform"/>
            <person name="Ma L.-J."/>
            <person name="Dead R."/>
            <person name="Young S.K."/>
            <person name="Zeng Q."/>
            <person name="Gargeya S."/>
            <person name="Fitzgerald M."/>
            <person name="Haas B."/>
            <person name="Abouelleil A."/>
            <person name="Alvarado L."/>
            <person name="Arachchi H.M."/>
            <person name="Berlin A."/>
            <person name="Brown A."/>
            <person name="Chapman S.B."/>
            <person name="Chen Z."/>
            <person name="Dunbar C."/>
            <person name="Freedman E."/>
            <person name="Gearin G."/>
            <person name="Gellesch M."/>
            <person name="Goldberg J."/>
            <person name="Griggs A."/>
            <person name="Gujja S."/>
            <person name="Heiman D."/>
            <person name="Howarth C."/>
            <person name="Larson L."/>
            <person name="Lui A."/>
            <person name="MacDonald P.J.P."/>
            <person name="Mehta T."/>
            <person name="Montmayeur A."/>
            <person name="Murphy C."/>
            <person name="Neiman D."/>
            <person name="Pearson M."/>
            <person name="Priest M."/>
            <person name="Roberts A."/>
            <person name="Saif S."/>
            <person name="Shea T."/>
            <person name="Shenoy N."/>
            <person name="Sisk P."/>
            <person name="Stolte C."/>
            <person name="Sykes S."/>
            <person name="Yandava C."/>
            <person name="Wortman J."/>
            <person name="Nusbaum C."/>
            <person name="Birren B."/>
        </authorList>
    </citation>
    <scope>NUCLEOTIDE SEQUENCE</scope>
    <source>
        <strain evidence="2">R3-111a-1</strain>
    </source>
</reference>
<dbReference type="EnsemblFungi" id="EJT69026">
    <property type="protein sequence ID" value="EJT69026"/>
    <property type="gene ID" value="GGTG_13423"/>
</dbReference>
<dbReference type="GeneID" id="20353881"/>
<feature type="region of interest" description="Disordered" evidence="1">
    <location>
        <begin position="257"/>
        <end position="277"/>
    </location>
</feature>
<dbReference type="AlphaFoldDB" id="J3PIU3"/>
<evidence type="ECO:0000313" key="3">
    <source>
        <dbReference type="EnsemblFungi" id="EJT69026"/>
    </source>
</evidence>
<feature type="compositionally biased region" description="Polar residues" evidence="1">
    <location>
        <begin position="54"/>
        <end position="66"/>
    </location>
</feature>
<gene>
    <name evidence="3" type="primary">20353881</name>
    <name evidence="2" type="ORF">GGTG_13423</name>
</gene>
<reference evidence="3" key="4">
    <citation type="journal article" date="2015" name="G3 (Bethesda)">
        <title>Genome sequences of three phytopathogenic species of the Magnaporthaceae family of fungi.</title>
        <authorList>
            <person name="Okagaki L.H."/>
            <person name="Nunes C.C."/>
            <person name="Sailsbery J."/>
            <person name="Clay B."/>
            <person name="Brown D."/>
            <person name="John T."/>
            <person name="Oh Y."/>
            <person name="Young N."/>
            <person name="Fitzgerald M."/>
            <person name="Haas B.J."/>
            <person name="Zeng Q."/>
            <person name="Young S."/>
            <person name="Adiconis X."/>
            <person name="Fan L."/>
            <person name="Levin J.Z."/>
            <person name="Mitchell T.K."/>
            <person name="Okubara P.A."/>
            <person name="Farman M.L."/>
            <person name="Kohn L.M."/>
            <person name="Birren B."/>
            <person name="Ma L.-J."/>
            <person name="Dean R.A."/>
        </authorList>
    </citation>
    <scope>NUCLEOTIDE SEQUENCE</scope>
    <source>
        <strain evidence="3">R3-111a-1</strain>
    </source>
</reference>